<dbReference type="GO" id="GO:0016787">
    <property type="term" value="F:hydrolase activity"/>
    <property type="evidence" value="ECO:0007669"/>
    <property type="project" value="UniProtKB-KW"/>
</dbReference>
<evidence type="ECO:0000256" key="5">
    <source>
        <dbReference type="SAM" id="MobiDB-lite"/>
    </source>
</evidence>
<reference evidence="8" key="1">
    <citation type="submission" date="2019-08" db="EMBL/GenBank/DDBJ databases">
        <title>The improved chromosome-level genome for the pearl oyster Pinctada fucata martensii using PacBio sequencing and Hi-C.</title>
        <authorList>
            <person name="Zheng Z."/>
        </authorList>
    </citation>
    <scope>NUCLEOTIDE SEQUENCE</scope>
    <source>
        <strain evidence="8">ZZ-2019</strain>
        <tissue evidence="8">Adductor muscle</tissue>
    </source>
</reference>
<dbReference type="InterPro" id="IPR027417">
    <property type="entry name" value="P-loop_NTPase"/>
</dbReference>
<dbReference type="SUPFAM" id="SSF52540">
    <property type="entry name" value="P-loop containing nucleoside triphosphate hydrolases"/>
    <property type="match status" value="1"/>
</dbReference>
<evidence type="ECO:0000256" key="6">
    <source>
        <dbReference type="SAM" id="Phobius"/>
    </source>
</evidence>
<dbReference type="PROSITE" id="PS51716">
    <property type="entry name" value="G_IRG"/>
    <property type="match status" value="1"/>
</dbReference>
<feature type="transmembrane region" description="Helical" evidence="6">
    <location>
        <begin position="40"/>
        <end position="57"/>
    </location>
</feature>
<dbReference type="PANTHER" id="PTHR32341">
    <property type="entry name" value="INTERFERON-INDUCIBLE GTPASE"/>
    <property type="match status" value="1"/>
</dbReference>
<evidence type="ECO:0000256" key="2">
    <source>
        <dbReference type="ARBA" id="ARBA00022741"/>
    </source>
</evidence>
<evidence type="ECO:0000313" key="8">
    <source>
        <dbReference type="EMBL" id="KAK3104133.1"/>
    </source>
</evidence>
<evidence type="ECO:0000313" key="9">
    <source>
        <dbReference type="Proteomes" id="UP001186944"/>
    </source>
</evidence>
<dbReference type="GO" id="GO:0005525">
    <property type="term" value="F:GTP binding"/>
    <property type="evidence" value="ECO:0007669"/>
    <property type="project" value="UniProtKB-KW"/>
</dbReference>
<gene>
    <name evidence="8" type="ORF">FSP39_024649</name>
</gene>
<proteinExistence type="inferred from homology"/>
<evidence type="ECO:0000256" key="4">
    <source>
        <dbReference type="ARBA" id="ARBA00023134"/>
    </source>
</evidence>
<comment type="similarity">
    <text evidence="1">Belongs to the TRAFAC class dynamin-like GTPase superfamily. IRG family.</text>
</comment>
<keyword evidence="4" id="KW-0342">GTP-binding</keyword>
<keyword evidence="9" id="KW-1185">Reference proteome</keyword>
<protein>
    <recommendedName>
        <fullName evidence="7">IRG-type G domain-containing protein</fullName>
    </recommendedName>
</protein>
<dbReference type="InterPro" id="IPR051515">
    <property type="entry name" value="IRG"/>
</dbReference>
<dbReference type="InterPro" id="IPR007743">
    <property type="entry name" value="Immunity-related_GTPase-like"/>
</dbReference>
<feature type="domain" description="IRG-type G" evidence="7">
    <location>
        <begin position="264"/>
        <end position="439"/>
    </location>
</feature>
<comment type="caution">
    <text evidence="8">The sequence shown here is derived from an EMBL/GenBank/DDBJ whole genome shotgun (WGS) entry which is preliminary data.</text>
</comment>
<evidence type="ECO:0000256" key="3">
    <source>
        <dbReference type="ARBA" id="ARBA00022801"/>
    </source>
</evidence>
<feature type="transmembrane region" description="Helical" evidence="6">
    <location>
        <begin position="192"/>
        <end position="212"/>
    </location>
</feature>
<evidence type="ECO:0000259" key="7">
    <source>
        <dbReference type="PROSITE" id="PS51716"/>
    </source>
</evidence>
<keyword evidence="6" id="KW-1133">Transmembrane helix</keyword>
<name>A0AA89C8Q2_PINIB</name>
<dbReference type="EMBL" id="VSWD01000005">
    <property type="protein sequence ID" value="KAK3104133.1"/>
    <property type="molecule type" value="Genomic_DNA"/>
</dbReference>
<feature type="compositionally biased region" description="Basic and acidic residues" evidence="5">
    <location>
        <begin position="8"/>
        <end position="21"/>
    </location>
</feature>
<feature type="compositionally biased region" description="Polar residues" evidence="5">
    <location>
        <begin position="22"/>
        <end position="31"/>
    </location>
</feature>
<keyword evidence="6" id="KW-0472">Membrane</keyword>
<dbReference type="GO" id="GO:0016020">
    <property type="term" value="C:membrane"/>
    <property type="evidence" value="ECO:0007669"/>
    <property type="project" value="InterPro"/>
</dbReference>
<evidence type="ECO:0000256" key="1">
    <source>
        <dbReference type="ARBA" id="ARBA00005429"/>
    </source>
</evidence>
<feature type="region of interest" description="Disordered" evidence="5">
    <location>
        <begin position="1"/>
        <end position="35"/>
    </location>
</feature>
<dbReference type="Gene3D" id="3.40.50.300">
    <property type="entry name" value="P-loop containing nucleotide triphosphate hydrolases"/>
    <property type="match status" value="1"/>
</dbReference>
<dbReference type="Proteomes" id="UP001186944">
    <property type="component" value="Unassembled WGS sequence"/>
</dbReference>
<keyword evidence="3" id="KW-0378">Hydrolase</keyword>
<dbReference type="AlphaFoldDB" id="A0AA89C8Q2"/>
<dbReference type="PANTHER" id="PTHR32341:SF10">
    <property type="entry name" value="INTERFERON-INDUCIBLE GTPASE 5"/>
    <property type="match status" value="1"/>
</dbReference>
<organism evidence="8 9">
    <name type="scientific">Pinctada imbricata</name>
    <name type="common">Atlantic pearl-oyster</name>
    <name type="synonym">Pinctada martensii</name>
    <dbReference type="NCBI Taxonomy" id="66713"/>
    <lineage>
        <taxon>Eukaryota</taxon>
        <taxon>Metazoa</taxon>
        <taxon>Spiralia</taxon>
        <taxon>Lophotrochozoa</taxon>
        <taxon>Mollusca</taxon>
        <taxon>Bivalvia</taxon>
        <taxon>Autobranchia</taxon>
        <taxon>Pteriomorphia</taxon>
        <taxon>Pterioida</taxon>
        <taxon>Pterioidea</taxon>
        <taxon>Pteriidae</taxon>
        <taxon>Pinctada</taxon>
    </lineage>
</organism>
<sequence>MDSNTSRQTDRNTSRQTDSRTDSNTSRQTEQQTDRQIRRTTMFLFTMSVLIFSITYARNCTKYTNKCPENEMTWKRRAQQFNCSNINGKYSCLKDNENRLVETCVDIVLIKKGVVGCPFIVLCSKDNRGLIGLDEDFRDCPFNKTGCPSKNHTGYALNEIYRCNSFFIDKSASGEETSTTETIDTMSKGTSWLSIVIPLIVIVIVVFGLVGINVEDNAEEDKSENIRNDPIISDVHKFNDEMSEALNSKDGNSIMAKLDEWQKQPVQIGIAGPSAVGKSSFINIVLGDSVAETGIGNTTTNVKIYHHPTKKHLLFGDLPGYGTPEFELNEDYLAEMNVVEFDFFLIFYSNVLGRIDIEFANHLLRLDKKFAFVRTKADEFIGPLMKHKTFEQWVDLAKTKCQTTLKEKGISDNVQVFVISNVSPHLGDFDNLMNFLTESMPEMKRMNILSTFKRQTFKMIDEKESRLLDRAWKAAIAMGVNAALPLPGLDIAVNMVLLKKEVNFYLEVFLLDELSLEKYPKHYLKKLKTCQEFLAVGLTKFILDSIGKAIVLSTVGNFFEFAIPVLGGIINGAASTYCMYNFLKRLIANLAKDARILIKLQTEDSFV</sequence>
<keyword evidence="2" id="KW-0547">Nucleotide-binding</keyword>
<dbReference type="InterPro" id="IPR030385">
    <property type="entry name" value="G_IRG_dom"/>
</dbReference>
<accession>A0AA89C8Q2</accession>
<dbReference type="Pfam" id="PF05049">
    <property type="entry name" value="IIGP"/>
    <property type="match status" value="1"/>
</dbReference>
<feature type="transmembrane region" description="Helical" evidence="6">
    <location>
        <begin position="561"/>
        <end position="583"/>
    </location>
</feature>
<keyword evidence="6" id="KW-0812">Transmembrane</keyword>